<dbReference type="EMBL" id="CM046129">
    <property type="protein sequence ID" value="KAI8433586.1"/>
    <property type="molecule type" value="Genomic_DNA"/>
</dbReference>
<dbReference type="Proteomes" id="UP001064048">
    <property type="component" value="Chromosome 29"/>
</dbReference>
<protein>
    <submittedName>
        <fullName evidence="1">Uncharacterized protein</fullName>
    </submittedName>
</protein>
<evidence type="ECO:0000313" key="1">
    <source>
        <dbReference type="EMBL" id="KAI8433586.1"/>
    </source>
</evidence>
<gene>
    <name evidence="1" type="ORF">MSG28_015607</name>
</gene>
<organism evidence="1 2">
    <name type="scientific">Choristoneura fumiferana</name>
    <name type="common">Spruce budworm moth</name>
    <name type="synonym">Archips fumiferana</name>
    <dbReference type="NCBI Taxonomy" id="7141"/>
    <lineage>
        <taxon>Eukaryota</taxon>
        <taxon>Metazoa</taxon>
        <taxon>Ecdysozoa</taxon>
        <taxon>Arthropoda</taxon>
        <taxon>Hexapoda</taxon>
        <taxon>Insecta</taxon>
        <taxon>Pterygota</taxon>
        <taxon>Neoptera</taxon>
        <taxon>Endopterygota</taxon>
        <taxon>Lepidoptera</taxon>
        <taxon>Glossata</taxon>
        <taxon>Ditrysia</taxon>
        <taxon>Tortricoidea</taxon>
        <taxon>Tortricidae</taxon>
        <taxon>Tortricinae</taxon>
        <taxon>Choristoneura</taxon>
    </lineage>
</organism>
<name>A0ACC0KAS6_CHOFU</name>
<proteinExistence type="predicted"/>
<sequence>MEPNVWPNANVLVFVPATFAEQGIGVELVRALDSNPPHISNVFCECDSKDDVTITCDCEATPAFQLKAFSQRGEKVEVSHYRVNVNRFRARLNVLCVTDKLTGELHCDGWPEVKVALAPVGPLRTGGGENTLQQAVSDIVVNALRSTQLQFNLSQYPTCPRLRRHFDTSPRLPLHYDSMIKVDRGRKRGRKYILILIHMLQLSHERQLYSSTPTSVSTNNVAAMLGEKRLLVKVVSAKDLGGKAGCGAPYCVVEMDEPPQKNQTAFKRDTTSPQWEEHFLFDLSPLTAELLFEVYDRTGPPSPGGGPSTHSPRASDGAANISVSAPISDIGPDNVKDRFLGLGLVGIDELLAAPSQRQQIALQARPMEEHDVTGTLTVEFLFIEGADIPELGSRPVKIKESLRTRTPHGTTTTTKTIFKQNGHDNSQLTESALRELELSPANAANKSTLIIHSVQRVELTESGKFIEVEREEAIDNLDLDSPDTTTMESIDENKTEQHVSTPHASPAKSVRIKENGAKTNGADAQGDYVQKPEEAPPEPAPRQKRRRDFFGTIKRRLGRSRTRGASLELTDSELEQSRVRSISAERNHHDKALSVPNRNVYSAGASPAQSGDESRTSRSEMSGFSTASARTFIHEASTLVLETIEAGIKKHYLVPLAVAQRSRWRRKGVKLHIYNEHTFIAKHLSGGSVCSVCHKTIARRLGKQGYECRDCALVCHKHCHIRAASTCPNSSVHNMEL</sequence>
<evidence type="ECO:0000313" key="2">
    <source>
        <dbReference type="Proteomes" id="UP001064048"/>
    </source>
</evidence>
<comment type="caution">
    <text evidence="1">The sequence shown here is derived from an EMBL/GenBank/DDBJ whole genome shotgun (WGS) entry which is preliminary data.</text>
</comment>
<reference evidence="1 2" key="1">
    <citation type="journal article" date="2022" name="Genome Biol. Evol.">
        <title>The Spruce Budworm Genome: Reconstructing the Evolutionary History of Antifreeze Proteins.</title>
        <authorList>
            <person name="Beliveau C."/>
            <person name="Gagne P."/>
            <person name="Picq S."/>
            <person name="Vernygora O."/>
            <person name="Keeling C.I."/>
            <person name="Pinkney K."/>
            <person name="Doucet D."/>
            <person name="Wen F."/>
            <person name="Johnston J.S."/>
            <person name="Maaroufi H."/>
            <person name="Boyle B."/>
            <person name="Laroche J."/>
            <person name="Dewar K."/>
            <person name="Juretic N."/>
            <person name="Blackburn G."/>
            <person name="Nisole A."/>
            <person name="Brunet B."/>
            <person name="Brandao M."/>
            <person name="Lumley L."/>
            <person name="Duan J."/>
            <person name="Quan G."/>
            <person name="Lucarotti C.J."/>
            <person name="Roe A.D."/>
            <person name="Sperling F.A.H."/>
            <person name="Levesque R.C."/>
            <person name="Cusson M."/>
        </authorList>
    </citation>
    <scope>NUCLEOTIDE SEQUENCE [LARGE SCALE GENOMIC DNA]</scope>
    <source>
        <strain evidence="1">Glfc:IPQL:Cfum</strain>
    </source>
</reference>
<keyword evidence="2" id="KW-1185">Reference proteome</keyword>
<accession>A0ACC0KAS6</accession>